<dbReference type="InterPro" id="IPR000623">
    <property type="entry name" value="Shikimate_kinase/TSH1"/>
</dbReference>
<evidence type="ECO:0000256" key="8">
    <source>
        <dbReference type="ARBA" id="ARBA00022840"/>
    </source>
</evidence>
<keyword evidence="11" id="KW-0479">Metal-binding</keyword>
<comment type="pathway">
    <text evidence="1 11">Metabolic intermediate biosynthesis; chorismate biosynthesis; chorismate from D-erythrose 4-phosphate and phosphoenolpyruvate: step 5/7.</text>
</comment>
<dbReference type="HAMAP" id="MF_00109">
    <property type="entry name" value="Shikimate_kinase"/>
    <property type="match status" value="1"/>
</dbReference>
<comment type="caution">
    <text evidence="12">The sequence shown here is derived from an EMBL/GenBank/DDBJ whole genome shotgun (WGS) entry which is preliminary data.</text>
</comment>
<feature type="binding site" evidence="11">
    <location>
        <position position="95"/>
    </location>
    <ligand>
        <name>substrate</name>
    </ligand>
</feature>
<dbReference type="GO" id="GO:0008652">
    <property type="term" value="P:amino acid biosynthetic process"/>
    <property type="evidence" value="ECO:0007669"/>
    <property type="project" value="UniProtKB-KW"/>
</dbReference>
<dbReference type="PRINTS" id="PR01100">
    <property type="entry name" value="SHIKIMTKNASE"/>
</dbReference>
<evidence type="ECO:0000256" key="6">
    <source>
        <dbReference type="ARBA" id="ARBA00022741"/>
    </source>
</evidence>
<evidence type="ECO:0000256" key="11">
    <source>
        <dbReference type="HAMAP-Rule" id="MF_00109"/>
    </source>
</evidence>
<dbReference type="AlphaFoldDB" id="U2WQY0"/>
<keyword evidence="13" id="KW-1185">Reference proteome</keyword>
<keyword evidence="11" id="KW-0963">Cytoplasm</keyword>
<dbReference type="GO" id="GO:0009423">
    <property type="term" value="P:chorismate biosynthetic process"/>
    <property type="evidence" value="ECO:0007669"/>
    <property type="project" value="UniProtKB-UniRule"/>
</dbReference>
<evidence type="ECO:0000256" key="3">
    <source>
        <dbReference type="ARBA" id="ARBA00012154"/>
    </source>
</evidence>
<accession>U2WQY0</accession>
<feature type="binding site" evidence="11">
    <location>
        <position position="31"/>
    </location>
    <ligand>
        <name>Mg(2+)</name>
        <dbReference type="ChEBI" id="CHEBI:18420"/>
    </ligand>
</feature>
<dbReference type="GO" id="GO:0005829">
    <property type="term" value="C:cytosol"/>
    <property type="evidence" value="ECO:0007669"/>
    <property type="project" value="TreeGrafter"/>
</dbReference>
<keyword evidence="9 11" id="KW-0057">Aromatic amino acid biosynthesis</keyword>
<evidence type="ECO:0000256" key="5">
    <source>
        <dbReference type="ARBA" id="ARBA00022679"/>
    </source>
</evidence>
<dbReference type="eggNOG" id="COG0703">
    <property type="taxonomic scope" value="Bacteria"/>
</dbReference>
<dbReference type="RefSeq" id="WP_021777916.1">
    <property type="nucleotide sequence ID" value="NZ_AWXE01000005.1"/>
</dbReference>
<feature type="binding site" evidence="11">
    <location>
        <position position="73"/>
    </location>
    <ligand>
        <name>substrate</name>
    </ligand>
</feature>
<dbReference type="Pfam" id="PF01202">
    <property type="entry name" value="SKI"/>
    <property type="match status" value="1"/>
</dbReference>
<feature type="binding site" evidence="11">
    <location>
        <position position="134"/>
    </location>
    <ligand>
        <name>ATP</name>
        <dbReference type="ChEBI" id="CHEBI:30616"/>
    </ligand>
</feature>
<feature type="binding site" evidence="11">
    <location>
        <position position="153"/>
    </location>
    <ligand>
        <name>substrate</name>
    </ligand>
</feature>
<keyword evidence="7 11" id="KW-0418">Kinase</keyword>
<keyword evidence="11" id="KW-0460">Magnesium</keyword>
<dbReference type="EC" id="2.7.1.71" evidence="3 11"/>
<evidence type="ECO:0000313" key="12">
    <source>
        <dbReference type="EMBL" id="ERL45943.1"/>
    </source>
</evidence>
<dbReference type="Proteomes" id="UP000016762">
    <property type="component" value="Unassembled WGS sequence"/>
</dbReference>
<dbReference type="PROSITE" id="PS01128">
    <property type="entry name" value="SHIKIMATE_KINASE"/>
    <property type="match status" value="1"/>
</dbReference>
<dbReference type="Gene3D" id="3.40.50.300">
    <property type="entry name" value="P-loop containing nucleotide triphosphate hydrolases"/>
    <property type="match status" value="1"/>
</dbReference>
<comment type="caution">
    <text evidence="11">Lacks conserved residue(s) required for the propagation of feature annotation.</text>
</comment>
<dbReference type="PATRIC" id="fig|1397666.3.peg.1843"/>
<feature type="binding site" evidence="11">
    <location>
        <position position="49"/>
    </location>
    <ligand>
        <name>substrate</name>
    </ligand>
</feature>
<dbReference type="PANTHER" id="PTHR21087">
    <property type="entry name" value="SHIKIMATE KINASE"/>
    <property type="match status" value="1"/>
</dbReference>
<dbReference type="PANTHER" id="PTHR21087:SF16">
    <property type="entry name" value="SHIKIMATE KINASE 1, CHLOROPLASTIC"/>
    <property type="match status" value="1"/>
</dbReference>
<proteinExistence type="inferred from homology"/>
<keyword evidence="6 11" id="KW-0547">Nucleotide-binding</keyword>
<reference evidence="12 13" key="1">
    <citation type="journal article" date="2014" name="FEMS Microbiol. Ecol.">
        <title>Genomic differentiation among two strains of the PS1 clade isolated from geographically separated marine habitats.</title>
        <authorList>
            <person name="Jimenez-Infante F."/>
            <person name="Ngugi D.K."/>
            <person name="Alam I."/>
            <person name="Rashid M."/>
            <person name="Baalawi W."/>
            <person name="Kamau A.A."/>
            <person name="Bajic V.B."/>
            <person name="Stingl U."/>
        </authorList>
    </citation>
    <scope>NUCLEOTIDE SEQUENCE [LARGE SCALE GENOMIC DNA]</scope>
    <source>
        <strain evidence="12 13">RS24</strain>
    </source>
</reference>
<dbReference type="InterPro" id="IPR031322">
    <property type="entry name" value="Shikimate/glucono_kinase"/>
</dbReference>
<gene>
    <name evidence="11" type="primary">aroK</name>
    <name evidence="12" type="ORF">RS24_01999</name>
</gene>
<comment type="catalytic activity">
    <reaction evidence="10 11">
        <text>shikimate + ATP = 3-phosphoshikimate + ADP + H(+)</text>
        <dbReference type="Rhea" id="RHEA:13121"/>
        <dbReference type="ChEBI" id="CHEBI:15378"/>
        <dbReference type="ChEBI" id="CHEBI:30616"/>
        <dbReference type="ChEBI" id="CHEBI:36208"/>
        <dbReference type="ChEBI" id="CHEBI:145989"/>
        <dbReference type="ChEBI" id="CHEBI:456216"/>
        <dbReference type="EC" id="2.7.1.71"/>
    </reaction>
</comment>
<evidence type="ECO:0000256" key="7">
    <source>
        <dbReference type="ARBA" id="ARBA00022777"/>
    </source>
</evidence>
<dbReference type="OrthoDB" id="9800332at2"/>
<dbReference type="SUPFAM" id="SSF52540">
    <property type="entry name" value="P-loop containing nucleoside triphosphate hydrolases"/>
    <property type="match status" value="1"/>
</dbReference>
<keyword evidence="8 11" id="KW-0067">ATP-binding</keyword>
<keyword evidence="5 11" id="KW-0808">Transferase</keyword>
<dbReference type="InterPro" id="IPR027417">
    <property type="entry name" value="P-loop_NTPase"/>
</dbReference>
<dbReference type="UniPathway" id="UPA00053">
    <property type="reaction ID" value="UER00088"/>
</dbReference>
<evidence type="ECO:0000256" key="1">
    <source>
        <dbReference type="ARBA" id="ARBA00004842"/>
    </source>
</evidence>
<evidence type="ECO:0000256" key="4">
    <source>
        <dbReference type="ARBA" id="ARBA00022605"/>
    </source>
</evidence>
<dbReference type="NCBIfam" id="NF010552">
    <property type="entry name" value="PRK13946.1"/>
    <property type="match status" value="1"/>
</dbReference>
<protein>
    <recommendedName>
        <fullName evidence="3 11">Shikimate kinase</fullName>
        <shortName evidence="11">SK</shortName>
        <ecNumber evidence="3 11">2.7.1.71</ecNumber>
    </recommendedName>
</protein>
<organism evidence="12 13">
    <name type="scientific">Candidatus Micropelagius thuwalensis</name>
    <dbReference type="NCBI Taxonomy" id="1397666"/>
    <lineage>
        <taxon>Bacteria</taxon>
        <taxon>Pseudomonadati</taxon>
        <taxon>Pseudomonadota</taxon>
        <taxon>Alphaproteobacteria</taxon>
        <taxon>PS1 clade</taxon>
        <taxon>Candidatus Micropelagius</taxon>
    </lineage>
</organism>
<name>U2WQY0_9PROT</name>
<dbReference type="GO" id="GO:0000287">
    <property type="term" value="F:magnesium ion binding"/>
    <property type="evidence" value="ECO:0007669"/>
    <property type="project" value="UniProtKB-UniRule"/>
</dbReference>
<evidence type="ECO:0000256" key="10">
    <source>
        <dbReference type="ARBA" id="ARBA00048567"/>
    </source>
</evidence>
<comment type="subcellular location">
    <subcellularLocation>
        <location evidence="11">Cytoplasm</location>
    </subcellularLocation>
</comment>
<feature type="binding site" evidence="11">
    <location>
        <begin position="27"/>
        <end position="32"/>
    </location>
    <ligand>
        <name>ATP</name>
        <dbReference type="ChEBI" id="CHEBI:30616"/>
    </ligand>
</feature>
<comment type="cofactor">
    <cofactor evidence="11">
        <name>Mg(2+)</name>
        <dbReference type="ChEBI" id="CHEBI:18420"/>
    </cofactor>
    <text evidence="11">Binds 1 Mg(2+) ion per subunit.</text>
</comment>
<keyword evidence="4 11" id="KW-0028">Amino-acid biosynthesis</keyword>
<evidence type="ECO:0000256" key="2">
    <source>
        <dbReference type="ARBA" id="ARBA00006997"/>
    </source>
</evidence>
<dbReference type="InterPro" id="IPR023000">
    <property type="entry name" value="Shikimate_kinase_CS"/>
</dbReference>
<sequence>MTRKKEDKIPKPDGKLEKPVILIGMMGAGKSSIGKMLAAHIGARFIDSDTEIEKAAKMTIPEIFKLHGEAYFRDGEKRVIKRLLEGQPAIIAAGGGAFAYTPTREIILESGFSIWLKVNRETLIRRVSKRPEKRPLLAKGNIEQTIYRLMEERYPVYAEADIMVESDDGERPQTVKVISEILANQGILNRSDET</sequence>
<dbReference type="GO" id="GO:0004765">
    <property type="term" value="F:shikimate kinase activity"/>
    <property type="evidence" value="ECO:0007669"/>
    <property type="project" value="UniProtKB-UniRule"/>
</dbReference>
<evidence type="ECO:0000256" key="9">
    <source>
        <dbReference type="ARBA" id="ARBA00023141"/>
    </source>
</evidence>
<comment type="subunit">
    <text evidence="11">Monomer.</text>
</comment>
<dbReference type="GO" id="GO:0005524">
    <property type="term" value="F:ATP binding"/>
    <property type="evidence" value="ECO:0007669"/>
    <property type="project" value="UniProtKB-UniRule"/>
</dbReference>
<dbReference type="STRING" id="1397666.RS24_01999"/>
<dbReference type="GO" id="GO:0009073">
    <property type="term" value="P:aromatic amino acid family biosynthetic process"/>
    <property type="evidence" value="ECO:0007669"/>
    <property type="project" value="UniProtKB-KW"/>
</dbReference>
<dbReference type="EMBL" id="AWXE01000005">
    <property type="protein sequence ID" value="ERL45943.1"/>
    <property type="molecule type" value="Genomic_DNA"/>
</dbReference>
<evidence type="ECO:0000313" key="13">
    <source>
        <dbReference type="Proteomes" id="UP000016762"/>
    </source>
</evidence>
<comment type="similarity">
    <text evidence="2 11">Belongs to the shikimate kinase family.</text>
</comment>
<comment type="function">
    <text evidence="11">Catalyzes the specific phosphorylation of the 3-hydroxyl group of shikimic acid using ATP as a cosubstrate.</text>
</comment>
<dbReference type="CDD" id="cd00464">
    <property type="entry name" value="SK"/>
    <property type="match status" value="1"/>
</dbReference>